<evidence type="ECO:0000259" key="12">
    <source>
        <dbReference type="SMART" id="SM01360"/>
    </source>
</evidence>
<organism evidence="13">
    <name type="scientific">Odontella aurita</name>
    <dbReference type="NCBI Taxonomy" id="265563"/>
    <lineage>
        <taxon>Eukaryota</taxon>
        <taxon>Sar</taxon>
        <taxon>Stramenopiles</taxon>
        <taxon>Ochrophyta</taxon>
        <taxon>Bacillariophyta</taxon>
        <taxon>Mediophyceae</taxon>
        <taxon>Biddulphiophycidae</taxon>
        <taxon>Eupodiscales</taxon>
        <taxon>Odontellaceae</taxon>
        <taxon>Odontella</taxon>
    </lineage>
</organism>
<keyword evidence="9" id="KW-0482">Metalloprotease</keyword>
<dbReference type="PANTHER" id="PTHR13062">
    <property type="entry name" value="COLLAGENASE"/>
    <property type="match status" value="1"/>
</dbReference>
<dbReference type="GO" id="GO:0046872">
    <property type="term" value="F:metal ion binding"/>
    <property type="evidence" value="ECO:0007669"/>
    <property type="project" value="UniProtKB-KW"/>
</dbReference>
<feature type="compositionally biased region" description="Acidic residues" evidence="10">
    <location>
        <begin position="445"/>
        <end position="456"/>
    </location>
</feature>
<evidence type="ECO:0000256" key="4">
    <source>
        <dbReference type="ARBA" id="ARBA00022670"/>
    </source>
</evidence>
<keyword evidence="7" id="KW-0378">Hydrolase</keyword>
<keyword evidence="11" id="KW-0812">Transmembrane</keyword>
<dbReference type="GO" id="GO:0005576">
    <property type="term" value="C:extracellular region"/>
    <property type="evidence" value="ECO:0007669"/>
    <property type="project" value="UniProtKB-SubCell"/>
</dbReference>
<evidence type="ECO:0000256" key="3">
    <source>
        <dbReference type="ARBA" id="ARBA00022525"/>
    </source>
</evidence>
<dbReference type="Pfam" id="PF00207">
    <property type="entry name" value="A2M"/>
    <property type="match status" value="1"/>
</dbReference>
<keyword evidence="4" id="KW-0645">Protease</keyword>
<evidence type="ECO:0000256" key="6">
    <source>
        <dbReference type="ARBA" id="ARBA00022729"/>
    </source>
</evidence>
<keyword evidence="5" id="KW-0479">Metal-binding</keyword>
<dbReference type="SMART" id="SM01360">
    <property type="entry name" value="A2M"/>
    <property type="match status" value="1"/>
</dbReference>
<proteinExistence type="predicted"/>
<dbReference type="GO" id="GO:0004866">
    <property type="term" value="F:endopeptidase inhibitor activity"/>
    <property type="evidence" value="ECO:0007669"/>
    <property type="project" value="InterPro"/>
</dbReference>
<keyword evidence="11" id="KW-0472">Membrane</keyword>
<gene>
    <name evidence="13" type="ORF">OAUR00152_LOCUS6977</name>
</gene>
<keyword evidence="8" id="KW-0862">Zinc</keyword>
<name>A0A7S4I3F6_9STRA</name>
<feature type="region of interest" description="Disordered" evidence="10">
    <location>
        <begin position="443"/>
        <end position="473"/>
    </location>
</feature>
<dbReference type="GO" id="GO:0008237">
    <property type="term" value="F:metallopeptidase activity"/>
    <property type="evidence" value="ECO:0007669"/>
    <property type="project" value="UniProtKB-KW"/>
</dbReference>
<evidence type="ECO:0000256" key="1">
    <source>
        <dbReference type="ARBA" id="ARBA00001947"/>
    </source>
</evidence>
<dbReference type="GO" id="GO:0006508">
    <property type="term" value="P:proteolysis"/>
    <property type="evidence" value="ECO:0007669"/>
    <property type="project" value="UniProtKB-KW"/>
</dbReference>
<dbReference type="Pfam" id="PF17973">
    <property type="entry name" value="bMG10"/>
    <property type="match status" value="1"/>
</dbReference>
<evidence type="ECO:0000256" key="9">
    <source>
        <dbReference type="ARBA" id="ARBA00023049"/>
    </source>
</evidence>
<dbReference type="InterPro" id="IPR001599">
    <property type="entry name" value="Macroglobln_a2"/>
</dbReference>
<feature type="domain" description="Alpha-2-macroglobulin" evidence="12">
    <location>
        <begin position="880"/>
        <end position="969"/>
    </location>
</feature>
<dbReference type="InterPro" id="IPR041246">
    <property type="entry name" value="Bact_MG10"/>
</dbReference>
<reference evidence="13" key="1">
    <citation type="submission" date="2021-01" db="EMBL/GenBank/DDBJ databases">
        <authorList>
            <person name="Corre E."/>
            <person name="Pelletier E."/>
            <person name="Niang G."/>
            <person name="Scheremetjew M."/>
            <person name="Finn R."/>
            <person name="Kale V."/>
            <person name="Holt S."/>
            <person name="Cochrane G."/>
            <person name="Meng A."/>
            <person name="Brown T."/>
            <person name="Cohen L."/>
        </authorList>
    </citation>
    <scope>NUCLEOTIDE SEQUENCE</scope>
    <source>
        <strain evidence="13">Isolate 1302-5</strain>
    </source>
</reference>
<evidence type="ECO:0000256" key="8">
    <source>
        <dbReference type="ARBA" id="ARBA00022833"/>
    </source>
</evidence>
<keyword evidence="3" id="KW-0964">Secreted</keyword>
<evidence type="ECO:0000256" key="5">
    <source>
        <dbReference type="ARBA" id="ARBA00022723"/>
    </source>
</evidence>
<dbReference type="EMBL" id="HBKQ01010293">
    <property type="protein sequence ID" value="CAE2217312.1"/>
    <property type="molecule type" value="Transcribed_RNA"/>
</dbReference>
<evidence type="ECO:0000256" key="2">
    <source>
        <dbReference type="ARBA" id="ARBA00004613"/>
    </source>
</evidence>
<feature type="compositionally biased region" description="Acidic residues" evidence="10">
    <location>
        <begin position="821"/>
        <end position="834"/>
    </location>
</feature>
<protein>
    <recommendedName>
        <fullName evidence="12">Alpha-2-macroglobulin domain-containing protein</fullName>
    </recommendedName>
</protein>
<evidence type="ECO:0000256" key="7">
    <source>
        <dbReference type="ARBA" id="ARBA00022801"/>
    </source>
</evidence>
<dbReference type="Gene3D" id="2.60.40.1930">
    <property type="match status" value="1"/>
</dbReference>
<keyword evidence="6" id="KW-0732">Signal</keyword>
<feature type="compositionally biased region" description="Basic residues" evidence="10">
    <location>
        <begin position="283"/>
        <end position="292"/>
    </location>
</feature>
<feature type="region of interest" description="Disordered" evidence="10">
    <location>
        <begin position="821"/>
        <end position="860"/>
    </location>
</feature>
<evidence type="ECO:0000256" key="11">
    <source>
        <dbReference type="SAM" id="Phobius"/>
    </source>
</evidence>
<evidence type="ECO:0000313" key="13">
    <source>
        <dbReference type="EMBL" id="CAE2217312.1"/>
    </source>
</evidence>
<comment type="subcellular location">
    <subcellularLocation>
        <location evidence="2">Secreted</location>
    </subcellularLocation>
</comment>
<feature type="transmembrane region" description="Helical" evidence="11">
    <location>
        <begin position="1714"/>
        <end position="1732"/>
    </location>
</feature>
<accession>A0A7S4I3F6</accession>
<keyword evidence="11" id="KW-1133">Transmembrane helix</keyword>
<dbReference type="PANTHER" id="PTHR13062:SF12">
    <property type="entry name" value="ALPHA-2-MACROGLOBULIN DOMAIN-CONTAINING PROTEIN"/>
    <property type="match status" value="1"/>
</dbReference>
<comment type="cofactor">
    <cofactor evidence="1">
        <name>Zn(2+)</name>
        <dbReference type="ChEBI" id="CHEBI:29105"/>
    </cofactor>
</comment>
<evidence type="ECO:0000256" key="10">
    <source>
        <dbReference type="SAM" id="MobiDB-lite"/>
    </source>
</evidence>
<feature type="region of interest" description="Disordered" evidence="10">
    <location>
        <begin position="280"/>
        <end position="312"/>
    </location>
</feature>
<sequence length="1756" mass="188052">MTRRNVSVPSAVFLRETTDRRGSGGGRSYFTSVTDLYVATVRDDASTNAWVLRYSDGTPVAGANCTFYGWKGEHCGISITDSDGKCTNDVGKSRHVFVSYGDEEAALVELSYSPSKPPPQQRSILVTDRGTYRPGDTIYFKGYSRTSDSTKLAEWSVPPLELGVGPGDSRTKYQASMRITVDGTPQSLTSSNVTVDEIYGSFHGSLDLPVDADALPASLRFGPAGGAAAPVLISNPRRPTGDLELNVESKVCVVGRSSLPLSVRVTTGTGGPVADAEVLVRWTRTRPPKRRSSPSEYGSGRQRGGRRPNNNYPVVVSGAVTLVTGADGVAERSLDLEAELLAASSLSSSSSDDPPPPLEAGDYVRIEAVWAGPTGEYVTKSVPELAVVESEWTLTVEIADWTTTEEEEDPLPGFYFGVKVGATDANSGGEEMMDASVEVTLERWVDDDDDDDDDEKEKEKEGGNDDDDAKGDRQVVAHCDATADGRTTVQCRDVLKLPTADRYVLRARVVDPNGVVVVESNPPLVLGKTPEEWIANPLRNFAGATTSIRTDKGEEYRSGEDVVLAFVHPFENARLLMTWGNVDAGYRRRVAAAPSGRVEQTVSTAGIEGGCAVNAFLFVPRQTKLALPVEVPVSKSWDYESPRSIRFSRYIAMIDDDRTLRADIRPDAEAAGPGDDVVLTVSVTDPSTGRPVRDAEVAIFAVDEAYLQIQPHPLVRTNETFRIRVPAPLSSADTVDRLFTAKGYREAVDAAYRRYQADPWVYPSRTICCESDEDDEDYLRRHSTWLTEAGAGMGYGYGGGVGGDTMMMKAAPMMAMAEMAMDEGEDEEDEDESVESFRSAGPQPMARSGDGGRPVSTSVASTSGAAAANIAPLRTNFEVTPLFKGHIVTGDDGLAKATFKLPDTLGTYSLRAYAVDRHHRFGSGEGTLRSVKSLNLQPMLPRVIRTGDTFVAGVTVELHDTCLDVRGGNGDDGDDGVEVTIIARSRNAAVAVNETKTATLNGSGPHRVEFDMKAASIGDGVVDFRASAAACGSDALEGTFPVLPLQDEVVVATSMAISGGGGSGDADGDEAGYSPFVWEEGIEFPRASPGSGKLVLSAGVGHLPSLEAFAGTIDRYEYAGDYLSALGLSAAMSPYHQKGDHQKGGGKGVTELNSLLFGKFDLFESGLNSLTDDDLGLQWRKSGCLPRGRSCDDRRVVDAHLNANALLVAKRLDEEGGAKRKLSTSLARTWADALTKELERRAGESRARGYEFDEWDLLARSYLALGFGFTKDADLTVDALMDNRGRMSDTGRLLLAHYLSENSDGANGGAAIVKDVLDGTYNSLRIQGRTAYASYGGGRQSAMPLEAQGLALSLFMTDLDAYEHDLLVEKLANWVGRGNAQDGRTCRSFGYADMLFGAFGLANYDTAKKSAADPDLLLEVHSGEETVLTARFDGRSDNAPVTATKKWSDLPVVPGEGKPEGLVFSGAGTGEASVAVELRFVPDRLATDPVYRGIFVDKVMRRVDPISGRATGAPIQIVQSGSLVEVTIQMTTADDLGYVTLVDFLPAGLEPIDKNLPAGRTGGAERGARGWWYYNPFDNPETRPDQVRWMAVWVASGTHSASYRAVAVTQGIYAVSPAKAFANEQPELMGLSWAGSLVVTASEAPATIEGVNDLLEAKGVKQNARLVLAKDCPEDCGLGEECNIATGLCEVPPLMAPLFSEVGNVDVAAADSNIWLLIVSAALMVLVLMALGRQCAIAYCAKAPSVKYEEVEMKEV</sequence>